<dbReference type="Pfam" id="PF12832">
    <property type="entry name" value="MFS_1_like"/>
    <property type="match status" value="2"/>
</dbReference>
<name>A0AAD5L014_9CRUS</name>
<dbReference type="Gene3D" id="1.20.1250.20">
    <property type="entry name" value="MFS general substrate transporter like domains"/>
    <property type="match status" value="5"/>
</dbReference>
<keyword evidence="4 6" id="KW-1133">Transmembrane helix</keyword>
<accession>A0AAD5L014</accession>
<feature type="transmembrane region" description="Helical" evidence="6">
    <location>
        <begin position="413"/>
        <end position="436"/>
    </location>
</feature>
<feature type="transmembrane region" description="Helical" evidence="6">
    <location>
        <begin position="41"/>
        <end position="61"/>
    </location>
</feature>
<feature type="transmembrane region" description="Helical" evidence="6">
    <location>
        <begin position="968"/>
        <end position="985"/>
    </location>
</feature>
<feature type="transmembrane region" description="Helical" evidence="6">
    <location>
        <begin position="490"/>
        <end position="510"/>
    </location>
</feature>
<keyword evidence="3 6" id="KW-0812">Transmembrane</keyword>
<dbReference type="InterPro" id="IPR051717">
    <property type="entry name" value="MFS_MFSD6"/>
</dbReference>
<evidence type="ECO:0000256" key="6">
    <source>
        <dbReference type="SAM" id="Phobius"/>
    </source>
</evidence>
<evidence type="ECO:0000256" key="3">
    <source>
        <dbReference type="ARBA" id="ARBA00022692"/>
    </source>
</evidence>
<evidence type="ECO:0000256" key="2">
    <source>
        <dbReference type="ARBA" id="ARBA00005241"/>
    </source>
</evidence>
<gene>
    <name evidence="8" type="ORF">GHT06_010218</name>
</gene>
<feature type="transmembrane region" description="Helical" evidence="6">
    <location>
        <begin position="351"/>
        <end position="371"/>
    </location>
</feature>
<feature type="domain" description="Major facilitator superfamily associated" evidence="7">
    <location>
        <begin position="611"/>
        <end position="1200"/>
    </location>
</feature>
<keyword evidence="5 6" id="KW-0472">Membrane</keyword>
<protein>
    <recommendedName>
        <fullName evidence="7">Major facilitator superfamily associated domain-containing protein</fullName>
    </recommendedName>
</protein>
<dbReference type="SUPFAM" id="SSF103473">
    <property type="entry name" value="MFS general substrate transporter"/>
    <property type="match status" value="3"/>
</dbReference>
<feature type="transmembrane region" description="Helical" evidence="6">
    <location>
        <begin position="660"/>
        <end position="681"/>
    </location>
</feature>
<feature type="transmembrane region" description="Helical" evidence="6">
    <location>
        <begin position="1001"/>
        <end position="1023"/>
    </location>
</feature>
<feature type="transmembrane region" description="Helical" evidence="6">
    <location>
        <begin position="571"/>
        <end position="590"/>
    </location>
</feature>
<feature type="transmembrane region" description="Helical" evidence="6">
    <location>
        <begin position="1169"/>
        <end position="1195"/>
    </location>
</feature>
<dbReference type="GO" id="GO:0016020">
    <property type="term" value="C:membrane"/>
    <property type="evidence" value="ECO:0007669"/>
    <property type="project" value="UniProtKB-SubCell"/>
</dbReference>
<feature type="transmembrane region" description="Helical" evidence="6">
    <location>
        <begin position="383"/>
        <end position="401"/>
    </location>
</feature>
<reference evidence="8 9" key="1">
    <citation type="submission" date="2022-05" db="EMBL/GenBank/DDBJ databases">
        <title>A multi-omics perspective on studying reproductive biology in Daphnia sinensis.</title>
        <authorList>
            <person name="Jia J."/>
        </authorList>
    </citation>
    <scope>NUCLEOTIDE SEQUENCE [LARGE SCALE GENOMIC DNA]</scope>
    <source>
        <strain evidence="8 9">WSL</strain>
    </source>
</reference>
<comment type="subcellular location">
    <subcellularLocation>
        <location evidence="1">Membrane</location>
        <topology evidence="1">Multi-pass membrane protein</topology>
    </subcellularLocation>
</comment>
<evidence type="ECO:0000313" key="9">
    <source>
        <dbReference type="Proteomes" id="UP000820818"/>
    </source>
</evidence>
<comment type="similarity">
    <text evidence="2">Belongs to the major facilitator superfamily. MFSD6 family.</text>
</comment>
<dbReference type="PANTHER" id="PTHR16172:SF35">
    <property type="entry name" value="MAJOR FACILITATOR SUPERFAMILY (MFS) PROFILE DOMAIN-CONTAINING PROTEIN"/>
    <property type="match status" value="1"/>
</dbReference>
<evidence type="ECO:0000256" key="1">
    <source>
        <dbReference type="ARBA" id="ARBA00004141"/>
    </source>
</evidence>
<evidence type="ECO:0000256" key="5">
    <source>
        <dbReference type="ARBA" id="ARBA00023136"/>
    </source>
</evidence>
<dbReference type="InterPro" id="IPR024989">
    <property type="entry name" value="MFS_assoc_dom"/>
</dbReference>
<feature type="transmembrane region" description="Helical" evidence="6">
    <location>
        <begin position="456"/>
        <end position="478"/>
    </location>
</feature>
<dbReference type="Proteomes" id="UP000820818">
    <property type="component" value="Linkage Group LG2"/>
</dbReference>
<evidence type="ECO:0000256" key="4">
    <source>
        <dbReference type="ARBA" id="ARBA00022989"/>
    </source>
</evidence>
<feature type="transmembrane region" description="Helical" evidence="6">
    <location>
        <begin position="1201"/>
        <end position="1221"/>
    </location>
</feature>
<proteinExistence type="inferred from homology"/>
<feature type="transmembrane region" description="Helical" evidence="6">
    <location>
        <begin position="73"/>
        <end position="93"/>
    </location>
</feature>
<evidence type="ECO:0000313" key="8">
    <source>
        <dbReference type="EMBL" id="KAI9562764.1"/>
    </source>
</evidence>
<dbReference type="PANTHER" id="PTHR16172">
    <property type="entry name" value="MAJOR FACILITATOR SUPERFAMILY DOMAIN-CONTAINING PROTEIN 6-LIKE"/>
    <property type="match status" value="1"/>
</dbReference>
<dbReference type="InterPro" id="IPR036259">
    <property type="entry name" value="MFS_trans_sf"/>
</dbReference>
<comment type="caution">
    <text evidence="8">The sequence shown here is derived from an EMBL/GenBank/DDBJ whole genome shotgun (WGS) entry which is preliminary data.</text>
</comment>
<dbReference type="EMBL" id="WJBH02000002">
    <property type="protein sequence ID" value="KAI9562764.1"/>
    <property type="molecule type" value="Genomic_DNA"/>
</dbReference>
<feature type="transmembrane region" description="Helical" evidence="6">
    <location>
        <begin position="634"/>
        <end position="653"/>
    </location>
</feature>
<dbReference type="AlphaFoldDB" id="A0AAD5L014"/>
<sequence>MTNPAATEVTALQAELPKMKRKGRALLLYDLKHPKLIPFKVLNFILLSGVGVLFPFVTIHMKSLGMTVEETGAILGVSSVAAIISPFLVGLIADRIGNFKVLMCALYTFIALVSLSFLLIPAGRISTKFPVNMTLAIGCNSDQVTLRLTDLDSHLCQLQSTNEDLANVSLVLEECGYICFNKTQPPEENELGRYLNSRYPINSDDPSPTREFRDAVFFQNDWNLNSTCTQMSNGEEICVTQHGDRQLSNMQLELVVSANSTNVTDPFSIKWMGMANGNSNFLCGFNGNEQKMHETYYVYDTNETSSNQTLYRSCRPQCIVKVNRSDLCSNMADEEDLNPQSTFWIYMLLRFTFELSLGGFDLFVGAAVAVVNQVGGDFGFQRMFGYIGIAIFSPLSGALIDSYSTANNGQGNVAPAFCFFAGICFIAALGMLTVNLDFKPPVENPFKDLGSVLKNVRLDVLLIVAYPFFCSSYLFLFLQDIGGTRALMGLSNTFQSVTVIPLLLISDFIFRKLGHPNLQIFSLSVNFVRLLGTLTTVASIQGLLGAITFGLGQGVGSVVGSLLIGSFGQRVAFRIMASISLITGILYFIFNFCNNIHTEELRASSNISKGVGVLLPFTTIHMKSLGMSYQEVGAIYGVSSVAAILSPFLLGLIADKLGNFKVMMSIVHASLGVVALLFLTVPPSKVWHPYPENLTFALGCTDTNPLHLNSATLALADLDSNPCHVHSELVREKLNNMSVALEECGYICYDNNRPSDVRNEELNEPTTEVDPSLPKVAFKKVVLPKMEFRDAVFFPNYWSLDVTCSPTRNGDHICELNRKNVSEPTQVNATLGLDLTSDTVNTSGRFPVKWMTMEDGIYSGQKLSNFECGSYGEDQKFRQTVYFKDSNQADNDRAVYQFCRPQCVVRIQRSELCSNRALVEVFNPQLTFWLYMLFRFIFDVLLGGLDLFVGASVALVSELGGDYGFQRMFGYIGIAVFSPISGRLIDEFSPDLNVLGNTRPAFYLFAGLFGVAAIGMLTVHLDFKLPAKRLLKDVGSLLKNVELDMLLVVAFVSGICNGYGFYYLFLFLEEIGGTSSLMGLSNTFQCVSVIPLLVFSDRIFRKLSHPNVQVLCFAVNVIRLIGYSYLHDPRLCLFFESLDAISWNFARTSHVAYANQLGTTSTVASIQGLLGGITFGLGFGVGSFGGSLLIGAYGLRVTFRILGAISFITGFFYFLFNIFYLRRKRSEAVNVDADEVSTEPTATSSSDGQ</sequence>
<feature type="domain" description="Major facilitator superfamily associated" evidence="7">
    <location>
        <begin position="38"/>
        <end position="532"/>
    </location>
</feature>
<keyword evidence="9" id="KW-1185">Reference proteome</keyword>
<feature type="transmembrane region" description="Helical" evidence="6">
    <location>
        <begin position="928"/>
        <end position="956"/>
    </location>
</feature>
<feature type="transmembrane region" description="Helical" evidence="6">
    <location>
        <begin position="99"/>
        <end position="120"/>
    </location>
</feature>
<feature type="transmembrane region" description="Helical" evidence="6">
    <location>
        <begin position="530"/>
        <end position="551"/>
    </location>
</feature>
<feature type="transmembrane region" description="Helical" evidence="6">
    <location>
        <begin position="1043"/>
        <end position="1065"/>
    </location>
</feature>
<evidence type="ECO:0000259" key="7">
    <source>
        <dbReference type="Pfam" id="PF12832"/>
    </source>
</evidence>
<organism evidence="8 9">
    <name type="scientific">Daphnia sinensis</name>
    <dbReference type="NCBI Taxonomy" id="1820382"/>
    <lineage>
        <taxon>Eukaryota</taxon>
        <taxon>Metazoa</taxon>
        <taxon>Ecdysozoa</taxon>
        <taxon>Arthropoda</taxon>
        <taxon>Crustacea</taxon>
        <taxon>Branchiopoda</taxon>
        <taxon>Diplostraca</taxon>
        <taxon>Cladocera</taxon>
        <taxon>Anomopoda</taxon>
        <taxon>Daphniidae</taxon>
        <taxon>Daphnia</taxon>
        <taxon>Daphnia similis group</taxon>
    </lineage>
</organism>